<reference evidence="4" key="1">
    <citation type="submission" date="2015-09" db="EMBL/GenBank/DDBJ databases">
        <authorList>
            <consortium name="Pathogen Informatics"/>
        </authorList>
    </citation>
    <scope>NUCLEOTIDE SEQUENCE [LARGE SCALE GENOMIC DNA]</scope>
    <source>
        <strain evidence="4">Lake Konstanz</strain>
    </source>
</reference>
<protein>
    <recommendedName>
        <fullName evidence="5">GPI-anchored surface protein</fullName>
    </recommendedName>
</protein>
<evidence type="ECO:0000313" key="3">
    <source>
        <dbReference type="EMBL" id="CUG87004.1"/>
    </source>
</evidence>
<sequence>MSGGRPAPVIGVLMSALVSGFCLRPNALQQHSPPSQDNTTSSAVMFDDYRQALCRLCETLVKRMVSHNNIVQMTKLTTELCGLLRSSGTLPRIALMTSFQLLMIVCPFVADIPVDAPLSAMEAGSIVVDTSSATTRSTGGALNAARASSEFLCIASSHLVVQSVAAYLLSSDGEICGIAAQVLATMIGSAAIDSPGQSVTSRSSAGGGGGQHQLISSTLSPTMLSIIDDAKCWISYATFRTTEHTPLSVIGVTNLITSLVSRLKWESLSYVIPWVVHVQQLNAVGLATSPPNQPVSSSNRNNSRQSSSSDKNTALQQAWLFSSLVVLKVVGDFLHVSKLSSYASDVVNRRREMEPCEIGLWFRPTVQNCTPSTSGIAEEPGEQDTQLAPLSVASVTNLFTLSTVVLYLCEEPESSIFLRSLDVTTKDDAVAKIESIAGNVQHHQRQQQRLRDGTTPRRPNSAAANEGTPNNLSIKRSGSSVYSSSNPTTVGGRIPINHSFGDLAGKREDSSVLPGTRDSIGGLHASSNSSFGAVTLPRNGGAGGGVASSTRMPNEEENVPASEKIRMVLQKLKSDSAGGAKTTTTLKSTNANTSLPFQYHHDSSAAVLTPSSVHLDPWKESGGSKNNSFTMSVRDGGDGRLGLNGSIVMPTAKTLRLAAPAHQRPQAASSANASFLFPNSTFGGTFQTTANETFEDNNSGIGSNPVRRRFLQVLEL</sequence>
<feature type="compositionally biased region" description="Polar residues" evidence="1">
    <location>
        <begin position="467"/>
        <end position="489"/>
    </location>
</feature>
<evidence type="ECO:0008006" key="5">
    <source>
        <dbReference type="Google" id="ProtNLM"/>
    </source>
</evidence>
<accession>A0A0S4JDH0</accession>
<dbReference type="VEuPathDB" id="TriTrypDB:BSAL_07915"/>
<evidence type="ECO:0000313" key="4">
    <source>
        <dbReference type="Proteomes" id="UP000051952"/>
    </source>
</evidence>
<feature type="compositionally biased region" description="Low complexity" evidence="1">
    <location>
        <begin position="294"/>
        <end position="309"/>
    </location>
</feature>
<keyword evidence="4" id="KW-1185">Reference proteome</keyword>
<feature type="signal peptide" evidence="2">
    <location>
        <begin position="1"/>
        <end position="22"/>
    </location>
</feature>
<keyword evidence="2" id="KW-0732">Signal</keyword>
<dbReference type="Proteomes" id="UP000051952">
    <property type="component" value="Unassembled WGS sequence"/>
</dbReference>
<organism evidence="3 4">
    <name type="scientific">Bodo saltans</name>
    <name type="common">Flagellated protozoan</name>
    <dbReference type="NCBI Taxonomy" id="75058"/>
    <lineage>
        <taxon>Eukaryota</taxon>
        <taxon>Discoba</taxon>
        <taxon>Euglenozoa</taxon>
        <taxon>Kinetoplastea</taxon>
        <taxon>Metakinetoplastina</taxon>
        <taxon>Eubodonida</taxon>
        <taxon>Bodonidae</taxon>
        <taxon>Bodo</taxon>
    </lineage>
</organism>
<dbReference type="EMBL" id="CYKH01001421">
    <property type="protein sequence ID" value="CUG87004.1"/>
    <property type="molecule type" value="Genomic_DNA"/>
</dbReference>
<feature type="region of interest" description="Disordered" evidence="1">
    <location>
        <begin position="438"/>
        <end position="532"/>
    </location>
</feature>
<evidence type="ECO:0000256" key="2">
    <source>
        <dbReference type="SAM" id="SignalP"/>
    </source>
</evidence>
<name>A0A0S4JDH0_BODSA</name>
<gene>
    <name evidence="3" type="ORF">BSAL_07915</name>
</gene>
<feature type="region of interest" description="Disordered" evidence="1">
    <location>
        <begin position="289"/>
        <end position="309"/>
    </location>
</feature>
<dbReference type="AlphaFoldDB" id="A0A0S4JDH0"/>
<proteinExistence type="predicted"/>
<feature type="chain" id="PRO_5006622295" description="GPI-anchored surface protein" evidence="2">
    <location>
        <begin position="23"/>
        <end position="716"/>
    </location>
</feature>
<evidence type="ECO:0000256" key="1">
    <source>
        <dbReference type="SAM" id="MobiDB-lite"/>
    </source>
</evidence>